<dbReference type="AlphaFoldDB" id="A0A6B9FC86"/>
<name>A0A6B9FC86_9EURY</name>
<dbReference type="EMBL" id="CP034345">
    <property type="protein sequence ID" value="QGX96637.1"/>
    <property type="molecule type" value="Genomic_DNA"/>
</dbReference>
<feature type="transmembrane region" description="Helical" evidence="1">
    <location>
        <begin position="77"/>
        <end position="99"/>
    </location>
</feature>
<keyword evidence="1" id="KW-0812">Transmembrane</keyword>
<evidence type="ECO:0000256" key="1">
    <source>
        <dbReference type="SAM" id="Phobius"/>
    </source>
</evidence>
<feature type="transmembrane region" description="Helical" evidence="1">
    <location>
        <begin position="345"/>
        <end position="368"/>
    </location>
</feature>
<evidence type="ECO:0000313" key="2">
    <source>
        <dbReference type="EMBL" id="QGX96637.1"/>
    </source>
</evidence>
<feature type="transmembrane region" description="Helical" evidence="1">
    <location>
        <begin position="156"/>
        <end position="177"/>
    </location>
</feature>
<evidence type="ECO:0000313" key="3">
    <source>
        <dbReference type="Proteomes" id="UP000428325"/>
    </source>
</evidence>
<protein>
    <submittedName>
        <fullName evidence="2">Uncharacterized protein</fullName>
    </submittedName>
</protein>
<gene>
    <name evidence="2" type="ORF">EI982_08905</name>
</gene>
<feature type="transmembrane region" description="Helical" evidence="1">
    <location>
        <begin position="111"/>
        <end position="135"/>
    </location>
</feature>
<feature type="transmembrane region" description="Helical" evidence="1">
    <location>
        <begin position="290"/>
        <end position="308"/>
    </location>
</feature>
<feature type="transmembrane region" description="Helical" evidence="1">
    <location>
        <begin position="33"/>
        <end position="56"/>
    </location>
</feature>
<accession>A0A6B9FC86</accession>
<reference evidence="2 3" key="1">
    <citation type="submission" date="2018-12" db="EMBL/GenBank/DDBJ databases">
        <title>Complete genome sequence of Haloplanus rallus MBLA0036.</title>
        <authorList>
            <person name="Nam Y.-d."/>
            <person name="Kang J."/>
            <person name="Chung W.-H."/>
            <person name="Park Y.S."/>
        </authorList>
    </citation>
    <scope>NUCLEOTIDE SEQUENCE [LARGE SCALE GENOMIC DNA]</scope>
    <source>
        <strain evidence="2 3">MBLA0036</strain>
    </source>
</reference>
<proteinExistence type="predicted"/>
<feature type="transmembrane region" description="Helical" evidence="1">
    <location>
        <begin position="254"/>
        <end position="278"/>
    </location>
</feature>
<dbReference type="Proteomes" id="UP000428325">
    <property type="component" value="Chromosome"/>
</dbReference>
<feature type="transmembrane region" description="Helical" evidence="1">
    <location>
        <begin position="388"/>
        <end position="409"/>
    </location>
</feature>
<dbReference type="KEGG" id="hra:EI982_08905"/>
<organism evidence="2 3">
    <name type="scientific">Haloplanus rallus</name>
    <dbReference type="NCBI Taxonomy" id="1816183"/>
    <lineage>
        <taxon>Archaea</taxon>
        <taxon>Methanobacteriati</taxon>
        <taxon>Methanobacteriota</taxon>
        <taxon>Stenosarchaea group</taxon>
        <taxon>Halobacteria</taxon>
        <taxon>Halobacteriales</taxon>
        <taxon>Haloferacaceae</taxon>
        <taxon>Haloplanus</taxon>
    </lineage>
</organism>
<keyword evidence="3" id="KW-1185">Reference proteome</keyword>
<keyword evidence="1" id="KW-1133">Transmembrane helix</keyword>
<sequence length="450" mass="47356">MLGVAWWLSAGVGRAAAHSGGLRGATRDPVAVPTWLFLLTGGGVVGVSFLLASFVTDRRLVAAIHDWARPLPTPGRVGHGLASTLGVAVLAVTFGVGILEDATGVRNLAVLVVWVGWWGGYVASTYLLGNTWPALNPFRTVAERLPTLDRPYPDRLGAWPSVAALLLLVWVEVTAPLADDARLLATALAGYTAVTLVGAVVFGPDRWFGSVDPLSRAFRLYGRLAPLGIADGRLRLRLPGSDLPDTRLDGAGDVAFVVALLFVTTYDGFVATGPWAAGVRAVAGVGVPPLAAYLAAYLVGAGLFYLAYRAAARVGRRRADTYLSVGELARRFAPSLLPIAAGYHLAHNLVSVLVLGPTFVAVAAAPLSPPPSPPQLAGLPGWFGGLEFAFVLLGHLLAVWVAHATAYELFPSRLQAVRSQYGVTAVMVCYTMLSLWIVAEPYVAPPFIAS</sequence>
<feature type="transmembrane region" description="Helical" evidence="1">
    <location>
        <begin position="421"/>
        <end position="439"/>
    </location>
</feature>
<keyword evidence="1" id="KW-0472">Membrane</keyword>
<feature type="transmembrane region" description="Helical" evidence="1">
    <location>
        <begin position="183"/>
        <end position="202"/>
    </location>
</feature>